<keyword evidence="2 4" id="KW-0808">Transferase</keyword>
<organism evidence="4 5">
    <name type="scientific">Consotaella salsifontis</name>
    <dbReference type="NCBI Taxonomy" id="1365950"/>
    <lineage>
        <taxon>Bacteria</taxon>
        <taxon>Pseudomonadati</taxon>
        <taxon>Pseudomonadota</taxon>
        <taxon>Alphaproteobacteria</taxon>
        <taxon>Hyphomicrobiales</taxon>
        <taxon>Aurantimonadaceae</taxon>
        <taxon>Consotaella</taxon>
    </lineage>
</organism>
<proteinExistence type="predicted"/>
<dbReference type="STRING" id="1365950.SAMN05428963_10690"/>
<feature type="domain" description="Glycosyltransferase subfamily 4-like N-terminal" evidence="3">
    <location>
        <begin position="13"/>
        <end position="148"/>
    </location>
</feature>
<dbReference type="RefSeq" id="WP_165690828.1">
    <property type="nucleotide sequence ID" value="NZ_FUXL01000006.1"/>
</dbReference>
<dbReference type="PANTHER" id="PTHR12526:SF510">
    <property type="entry name" value="D-INOSITOL 3-PHOSPHATE GLYCOSYLTRANSFERASE"/>
    <property type="match status" value="1"/>
</dbReference>
<gene>
    <name evidence="4" type="ORF">SAMN05428963_10690</name>
</gene>
<dbReference type="CDD" id="cd03811">
    <property type="entry name" value="GT4_GT28_WabH-like"/>
    <property type="match status" value="1"/>
</dbReference>
<dbReference type="GO" id="GO:0016757">
    <property type="term" value="F:glycosyltransferase activity"/>
    <property type="evidence" value="ECO:0007669"/>
    <property type="project" value="UniProtKB-KW"/>
</dbReference>
<dbReference type="AlphaFoldDB" id="A0A1T4R7Q7"/>
<sequence length="344" mass="38031">MKIHHLIIDGGSGGAETFLSRLARALQARGHPQHVILTANAPQEEYMRRHDVPHTVLDFGKLSKPFSLLKMRRIVNRERPDAIVAWMSRSGRNIPRGRHLTVGRLGNRYKIDNFKRCDLIVGNSPDLVEFAIQGGRPDARLITNFIELSPFPPIDRSHIRRPLLLACARLNPAKGFDVLLHALTRLDAHLWIAGVGKLREELESLAIRLGVADRVEFLGWRSDVPALLAAADVFVFPSRWEGTSNSLLEAAAAAKPIVTTSGLSVSWFLEHEKSALIVPVDDEEALARAVQRLVSEPNLGHQLGLAAQRIYQSTFSEDAVCDQWIKTLAEAIEAKAAASSLRGS</sequence>
<name>A0A1T4R7Q7_9HYPH</name>
<protein>
    <submittedName>
        <fullName evidence="4">Glycosyltransferase involved in cell wall bisynthesis</fullName>
    </submittedName>
</protein>
<evidence type="ECO:0000313" key="5">
    <source>
        <dbReference type="Proteomes" id="UP000190135"/>
    </source>
</evidence>
<dbReference type="EMBL" id="FUXL01000006">
    <property type="protein sequence ID" value="SKA11945.1"/>
    <property type="molecule type" value="Genomic_DNA"/>
</dbReference>
<dbReference type="Pfam" id="PF13439">
    <property type="entry name" value="Glyco_transf_4"/>
    <property type="match status" value="1"/>
</dbReference>
<dbReference type="PANTHER" id="PTHR12526">
    <property type="entry name" value="GLYCOSYLTRANSFERASE"/>
    <property type="match status" value="1"/>
</dbReference>
<dbReference type="Proteomes" id="UP000190135">
    <property type="component" value="Unassembled WGS sequence"/>
</dbReference>
<evidence type="ECO:0000259" key="3">
    <source>
        <dbReference type="Pfam" id="PF13439"/>
    </source>
</evidence>
<dbReference type="SUPFAM" id="SSF53756">
    <property type="entry name" value="UDP-Glycosyltransferase/glycogen phosphorylase"/>
    <property type="match status" value="1"/>
</dbReference>
<accession>A0A1T4R7Q7</accession>
<evidence type="ECO:0000256" key="1">
    <source>
        <dbReference type="ARBA" id="ARBA00022676"/>
    </source>
</evidence>
<keyword evidence="5" id="KW-1185">Reference proteome</keyword>
<dbReference type="Pfam" id="PF13692">
    <property type="entry name" value="Glyco_trans_1_4"/>
    <property type="match status" value="1"/>
</dbReference>
<dbReference type="InterPro" id="IPR028098">
    <property type="entry name" value="Glyco_trans_4-like_N"/>
</dbReference>
<evidence type="ECO:0000256" key="2">
    <source>
        <dbReference type="ARBA" id="ARBA00022679"/>
    </source>
</evidence>
<dbReference type="Gene3D" id="3.40.50.2000">
    <property type="entry name" value="Glycogen Phosphorylase B"/>
    <property type="match status" value="2"/>
</dbReference>
<reference evidence="4 5" key="1">
    <citation type="submission" date="2017-02" db="EMBL/GenBank/DDBJ databases">
        <authorList>
            <person name="Peterson S.W."/>
        </authorList>
    </citation>
    <scope>NUCLEOTIDE SEQUENCE [LARGE SCALE GENOMIC DNA]</scope>
    <source>
        <strain evidence="4 5">USBA 369</strain>
    </source>
</reference>
<evidence type="ECO:0000313" key="4">
    <source>
        <dbReference type="EMBL" id="SKA11945.1"/>
    </source>
</evidence>
<keyword evidence="1" id="KW-0328">Glycosyltransferase</keyword>